<gene>
    <name evidence="2" type="ORF">HNP84_005529</name>
</gene>
<dbReference type="Proteomes" id="UP000578449">
    <property type="component" value="Unassembled WGS sequence"/>
</dbReference>
<keyword evidence="1 2" id="KW-0808">Transferase</keyword>
<organism evidence="2 3">
    <name type="scientific">Thermocatellispora tengchongensis</name>
    <dbReference type="NCBI Taxonomy" id="1073253"/>
    <lineage>
        <taxon>Bacteria</taxon>
        <taxon>Bacillati</taxon>
        <taxon>Actinomycetota</taxon>
        <taxon>Actinomycetes</taxon>
        <taxon>Streptosporangiales</taxon>
        <taxon>Streptosporangiaceae</taxon>
        <taxon>Thermocatellispora</taxon>
    </lineage>
</organism>
<dbReference type="InterPro" id="IPR050483">
    <property type="entry name" value="CoA-transferase_III_domain"/>
</dbReference>
<dbReference type="Gene3D" id="3.40.50.10540">
    <property type="entry name" value="Crotonobetainyl-coa:carnitine coa-transferase, domain 1"/>
    <property type="match status" value="1"/>
</dbReference>
<dbReference type="Gene3D" id="3.30.1540.10">
    <property type="entry name" value="formyl-coa transferase, domain 3"/>
    <property type="match status" value="1"/>
</dbReference>
<dbReference type="RefSeq" id="WP_185052719.1">
    <property type="nucleotide sequence ID" value="NZ_BAABIX010000037.1"/>
</dbReference>
<comment type="caution">
    <text evidence="2">The sequence shown here is derived from an EMBL/GenBank/DDBJ whole genome shotgun (WGS) entry which is preliminary data.</text>
</comment>
<evidence type="ECO:0000313" key="3">
    <source>
        <dbReference type="Proteomes" id="UP000578449"/>
    </source>
</evidence>
<reference evidence="2 3" key="1">
    <citation type="submission" date="2020-08" db="EMBL/GenBank/DDBJ databases">
        <title>Genomic Encyclopedia of Type Strains, Phase IV (KMG-IV): sequencing the most valuable type-strain genomes for metagenomic binning, comparative biology and taxonomic classification.</title>
        <authorList>
            <person name="Goeker M."/>
        </authorList>
    </citation>
    <scope>NUCLEOTIDE SEQUENCE [LARGE SCALE GENOMIC DNA]</scope>
    <source>
        <strain evidence="2 3">DSM 45615</strain>
    </source>
</reference>
<dbReference type="Pfam" id="PF02515">
    <property type="entry name" value="CoA_transf_3"/>
    <property type="match status" value="1"/>
</dbReference>
<evidence type="ECO:0000313" key="2">
    <source>
        <dbReference type="EMBL" id="MBB5135785.1"/>
    </source>
</evidence>
<keyword evidence="3" id="KW-1185">Reference proteome</keyword>
<dbReference type="PANTHER" id="PTHR48207:SF3">
    <property type="entry name" value="SUCCINATE--HYDROXYMETHYLGLUTARATE COA-TRANSFERASE"/>
    <property type="match status" value="1"/>
</dbReference>
<sequence length="394" mass="40796">MTARPLDGVLVADFSRVLAGPLCTMTLADLGATVIKVERPGAGDDTRAWGPPWTAAPQGSSTYFESVNRSKHSVALDLDDPGDLALARELARRADVLVENFKPGALERRGLGYAQVAEANPRVVYCSVSGFGGGAGAARPGYDFIAQAVGGLMSITGEADGEPMKAGVALVDVLTGKDAAIGVLAALAARERTGRGCRIEVNLLSSLLAALVNQAQGYLETGVPPRRMGNRHPSIAPYETLRCRDGLLAVACGNDGQFARFAAVLGEPGLAADERFATNAARVEHREELVAALEALLAAAGAAEWEERLAAVQVPAGRVGDLAAGFALAERLGLAPAAPPAPGRAPQVRHPVTYSADLVRPPQPPPGLGEHDAAVRAWLAAGPAPFTLEGHDPE</sequence>
<dbReference type="EC" id="2.8.3.16" evidence="2"/>
<dbReference type="SUPFAM" id="SSF89796">
    <property type="entry name" value="CoA-transferase family III (CaiB/BaiF)"/>
    <property type="match status" value="1"/>
</dbReference>
<protein>
    <submittedName>
        <fullName evidence="2">Formyl-CoA transferase</fullName>
        <ecNumber evidence="2">2.8.3.16</ecNumber>
    </submittedName>
</protein>
<name>A0A840PI82_9ACTN</name>
<dbReference type="EMBL" id="JACHGN010000012">
    <property type="protein sequence ID" value="MBB5135785.1"/>
    <property type="molecule type" value="Genomic_DNA"/>
</dbReference>
<dbReference type="AlphaFoldDB" id="A0A840PI82"/>
<dbReference type="InterPro" id="IPR044855">
    <property type="entry name" value="CoA-Trfase_III_dom3_sf"/>
</dbReference>
<dbReference type="GO" id="GO:0033608">
    <property type="term" value="F:formyl-CoA transferase activity"/>
    <property type="evidence" value="ECO:0007669"/>
    <property type="project" value="UniProtKB-EC"/>
</dbReference>
<dbReference type="InterPro" id="IPR023606">
    <property type="entry name" value="CoA-Trfase_III_dom_1_sf"/>
</dbReference>
<accession>A0A840PI82</accession>
<dbReference type="PANTHER" id="PTHR48207">
    <property type="entry name" value="SUCCINATE--HYDROXYMETHYLGLUTARATE COA-TRANSFERASE"/>
    <property type="match status" value="1"/>
</dbReference>
<dbReference type="InterPro" id="IPR003673">
    <property type="entry name" value="CoA-Trfase_fam_III"/>
</dbReference>
<evidence type="ECO:0000256" key="1">
    <source>
        <dbReference type="ARBA" id="ARBA00022679"/>
    </source>
</evidence>
<proteinExistence type="predicted"/>